<organism evidence="1 2">
    <name type="scientific">Fontibacter flavus</name>
    <dbReference type="NCBI Taxonomy" id="654838"/>
    <lineage>
        <taxon>Bacteria</taxon>
        <taxon>Pseudomonadati</taxon>
        <taxon>Bacteroidota</taxon>
        <taxon>Cytophagia</taxon>
        <taxon>Cytophagales</taxon>
        <taxon>Cyclobacteriaceae</taxon>
        <taxon>Fontibacter</taxon>
    </lineage>
</organism>
<keyword evidence="2" id="KW-1185">Reference proteome</keyword>
<comment type="caution">
    <text evidence="1">The sequence shown here is derived from an EMBL/GenBank/DDBJ whole genome shotgun (WGS) entry which is preliminary data.</text>
</comment>
<dbReference type="Proteomes" id="UP001589797">
    <property type="component" value="Unassembled WGS sequence"/>
</dbReference>
<evidence type="ECO:0000313" key="2">
    <source>
        <dbReference type="Proteomes" id="UP001589797"/>
    </source>
</evidence>
<name>A0ABV6FS98_9BACT</name>
<proteinExistence type="predicted"/>
<gene>
    <name evidence="1" type="ORF">ACFFIP_08665</name>
</gene>
<dbReference type="RefSeq" id="WP_382387202.1">
    <property type="nucleotide sequence ID" value="NZ_JBHLWI010000024.1"/>
</dbReference>
<dbReference type="EMBL" id="JBHLWI010000024">
    <property type="protein sequence ID" value="MFC0262751.1"/>
    <property type="molecule type" value="Genomic_DNA"/>
</dbReference>
<dbReference type="PROSITE" id="PS51257">
    <property type="entry name" value="PROKAR_LIPOPROTEIN"/>
    <property type="match status" value="1"/>
</dbReference>
<protein>
    <recommendedName>
        <fullName evidence="3">TolB-like 6-blade propeller-like</fullName>
    </recommendedName>
</protein>
<accession>A0ABV6FS98</accession>
<evidence type="ECO:0000313" key="1">
    <source>
        <dbReference type="EMBL" id="MFC0262751.1"/>
    </source>
</evidence>
<reference evidence="1 2" key="1">
    <citation type="submission" date="2024-09" db="EMBL/GenBank/DDBJ databases">
        <authorList>
            <person name="Sun Q."/>
            <person name="Mori K."/>
        </authorList>
    </citation>
    <scope>NUCLEOTIDE SEQUENCE [LARGE SCALE GENOMIC DNA]</scope>
    <source>
        <strain evidence="1 2">CCM 7650</strain>
    </source>
</reference>
<sequence length="359" mass="42042">MRSKFIGSVIYFCLFLLILGCEQKPNEDSIFENEEIKLNYKNSELEYNFSRLFALRLVEVNRKNDFSRVHNFQQNAPFDPYFWIANAETQTLEKYNLNFELQSSIGSKGFGPSEFSQAHVFYTDKNKILVHDFQQTAIKQVNLLQNEISHFKLKTYFYSLAFFSNSQVLIKYSDNEGFTDVLEFELVDFKEGDVANTINIPIERTQYVSKVYEGDFRLNDSFGIYFNYCVGRLFVFDRKEKKFLRAITTIDKTPPPRAEYKSFGGGMKVLVNVPSYQMFVDGFLDQNDYFWLLNDISNEKETKVIDVYSVTETRGNEYQFSIKVPNLTDGQEAVKIFKVGENLLVFYEDLTIVNYEILE</sequence>
<evidence type="ECO:0008006" key="3">
    <source>
        <dbReference type="Google" id="ProtNLM"/>
    </source>
</evidence>